<dbReference type="AlphaFoldDB" id="E3IW00"/>
<evidence type="ECO:0000313" key="2">
    <source>
        <dbReference type="Proteomes" id="UP000002484"/>
    </source>
</evidence>
<sequence>MSGSSSGGPPPGSRYADVRPYAVADSLDDLHGPTAGVVVLDRWLDWSGSGRYDLASQGRLARMYETVLREASKKADLSWWLDGRTLVRLWRELVLPPQVRSRWEARFPELASGHWSAA</sequence>
<dbReference type="Proteomes" id="UP000002484">
    <property type="component" value="Chromosome"/>
</dbReference>
<gene>
    <name evidence="1" type="ordered locus">FraEuI1c_6961</name>
</gene>
<accession>E3IW00</accession>
<keyword evidence="2" id="KW-1185">Reference proteome</keyword>
<protein>
    <submittedName>
        <fullName evidence="1">Uncharacterized protein</fullName>
    </submittedName>
</protein>
<dbReference type="HOGENOM" id="CLU_146004_0_1_11"/>
<dbReference type="KEGG" id="fri:FraEuI1c_6961"/>
<dbReference type="eggNOG" id="ENOG503367P">
    <property type="taxonomic scope" value="Bacteria"/>
</dbReference>
<reference evidence="1 2" key="1">
    <citation type="submission" date="2010-10" db="EMBL/GenBank/DDBJ databases">
        <title>Complete sequence of Frankia sp. EuI1c.</title>
        <authorList>
            <consortium name="US DOE Joint Genome Institute"/>
            <person name="Lucas S."/>
            <person name="Copeland A."/>
            <person name="Lapidus A."/>
            <person name="Cheng J.-F."/>
            <person name="Bruce D."/>
            <person name="Goodwin L."/>
            <person name="Pitluck S."/>
            <person name="Chertkov O."/>
            <person name="Detter J.C."/>
            <person name="Han C."/>
            <person name="Tapia R."/>
            <person name="Land M."/>
            <person name="Hauser L."/>
            <person name="Jeffries C."/>
            <person name="Kyrpides N."/>
            <person name="Ivanova N."/>
            <person name="Mikhailova N."/>
            <person name="Beauchemin N."/>
            <person name="Sen A."/>
            <person name="Sur S.A."/>
            <person name="Gtari M."/>
            <person name="Wall L."/>
            <person name="Tisa L."/>
            <person name="Woyke T."/>
        </authorList>
    </citation>
    <scope>NUCLEOTIDE SEQUENCE [LARGE SCALE GENOMIC DNA]</scope>
    <source>
        <strain evidence="2">DSM 45817 / CECT 9037 / EuI1c</strain>
    </source>
</reference>
<dbReference type="STRING" id="298654.FraEuI1c_6961"/>
<evidence type="ECO:0000313" key="1">
    <source>
        <dbReference type="EMBL" id="ADP84928.1"/>
    </source>
</evidence>
<dbReference type="InParanoid" id="E3IW00"/>
<proteinExistence type="predicted"/>
<name>E3IW00_PSEI1</name>
<dbReference type="EMBL" id="CP002299">
    <property type="protein sequence ID" value="ADP84928.1"/>
    <property type="molecule type" value="Genomic_DNA"/>
</dbReference>
<organism evidence="1 2">
    <name type="scientific">Pseudofrankia inefficax (strain DSM 45817 / CECT 9037 / DDB 130130 / EuI1c)</name>
    <name type="common">Frankia inefficax</name>
    <dbReference type="NCBI Taxonomy" id="298654"/>
    <lineage>
        <taxon>Bacteria</taxon>
        <taxon>Bacillati</taxon>
        <taxon>Actinomycetota</taxon>
        <taxon>Actinomycetes</taxon>
        <taxon>Frankiales</taxon>
        <taxon>Frankiaceae</taxon>
        <taxon>Pseudofrankia</taxon>
    </lineage>
</organism>